<name>A0A1Q9EF92_SYMMI</name>
<evidence type="ECO:0000313" key="2">
    <source>
        <dbReference type="EMBL" id="OLQ06083.1"/>
    </source>
</evidence>
<proteinExistence type="predicted"/>
<feature type="compositionally biased region" description="Basic and acidic residues" evidence="1">
    <location>
        <begin position="1"/>
        <end position="12"/>
    </location>
</feature>
<organism evidence="2 3">
    <name type="scientific">Symbiodinium microadriaticum</name>
    <name type="common">Dinoflagellate</name>
    <name type="synonym">Zooxanthella microadriatica</name>
    <dbReference type="NCBI Taxonomy" id="2951"/>
    <lineage>
        <taxon>Eukaryota</taxon>
        <taxon>Sar</taxon>
        <taxon>Alveolata</taxon>
        <taxon>Dinophyceae</taxon>
        <taxon>Suessiales</taxon>
        <taxon>Symbiodiniaceae</taxon>
        <taxon>Symbiodinium</taxon>
    </lineage>
</organism>
<evidence type="ECO:0000256" key="1">
    <source>
        <dbReference type="SAM" id="MobiDB-lite"/>
    </source>
</evidence>
<dbReference type="AlphaFoldDB" id="A0A1Q9EF92"/>
<protein>
    <submittedName>
        <fullName evidence="2">Uncharacterized protein</fullName>
    </submittedName>
</protein>
<keyword evidence="3" id="KW-1185">Reference proteome</keyword>
<dbReference type="EMBL" id="LSRX01000168">
    <property type="protein sequence ID" value="OLQ06083.1"/>
    <property type="molecule type" value="Genomic_DNA"/>
</dbReference>
<feature type="region of interest" description="Disordered" evidence="1">
    <location>
        <begin position="1"/>
        <end position="21"/>
    </location>
</feature>
<evidence type="ECO:0000313" key="3">
    <source>
        <dbReference type="Proteomes" id="UP000186817"/>
    </source>
</evidence>
<dbReference type="OrthoDB" id="10285842at2759"/>
<sequence>MKKPELDRRKLATETLKSTAGSPGWERGIEVVCHSDDGALVTVFSSFLGVARRPEDASYTAHLEEILPEAELALRLPDVLVAEGMAKGPGSDFCTAALAFCASRHCHTLGEALREMRDVLSFTLEATCHKAEEDVHLRELVADAACLEEFVHSQSGALTSDSLPNLIDELKKQGRKGCMSAPTYTGPCGCS</sequence>
<comment type="caution">
    <text evidence="2">The sequence shown here is derived from an EMBL/GenBank/DDBJ whole genome shotgun (WGS) entry which is preliminary data.</text>
</comment>
<gene>
    <name evidence="2" type="ORF">AK812_SmicGene10677</name>
</gene>
<dbReference type="Proteomes" id="UP000186817">
    <property type="component" value="Unassembled WGS sequence"/>
</dbReference>
<reference evidence="2 3" key="1">
    <citation type="submission" date="2016-02" db="EMBL/GenBank/DDBJ databases">
        <title>Genome analysis of coral dinoflagellate symbionts highlights evolutionary adaptations to a symbiotic lifestyle.</title>
        <authorList>
            <person name="Aranda M."/>
            <person name="Li Y."/>
            <person name="Liew Y.J."/>
            <person name="Baumgarten S."/>
            <person name="Simakov O."/>
            <person name="Wilson M."/>
            <person name="Piel J."/>
            <person name="Ashoor H."/>
            <person name="Bougouffa S."/>
            <person name="Bajic V.B."/>
            <person name="Ryu T."/>
            <person name="Ravasi T."/>
            <person name="Bayer T."/>
            <person name="Micklem G."/>
            <person name="Kim H."/>
            <person name="Bhak J."/>
            <person name="Lajeunesse T.C."/>
            <person name="Voolstra C.R."/>
        </authorList>
    </citation>
    <scope>NUCLEOTIDE SEQUENCE [LARGE SCALE GENOMIC DNA]</scope>
    <source>
        <strain evidence="2 3">CCMP2467</strain>
    </source>
</reference>
<accession>A0A1Q9EF92</accession>